<dbReference type="InterPro" id="IPR025388">
    <property type="entry name" value="Alginate_export_dom"/>
</dbReference>
<name>A0ABX6T5H5_9SPHN</name>
<protein>
    <submittedName>
        <fullName evidence="3">Alginate export family protein</fullName>
    </submittedName>
</protein>
<accession>A0ABX6T5H5</accession>
<dbReference type="Gene3D" id="2.40.160.10">
    <property type="entry name" value="Porin"/>
    <property type="match status" value="1"/>
</dbReference>
<dbReference type="InterPro" id="IPR023614">
    <property type="entry name" value="Porin_dom_sf"/>
</dbReference>
<sequence length="413" mass="45167">MRVNNHLIRATGVLLALLALSTPAFAAGADNTQEPDHLQIKPIVDARLRYESVDQGPLEADALTLRLRAGAEARLGKFSILAEGEGTLAPVNDYNAFPFVIIDGQRRPQFAVVSDPQNVELNRLQLQYKSKELTVTAGRQRINLDDQRWVGSVGWRQNEQTFDAIRGEAAVGPVFLDLTYAISQRTIFGGDAGPRAAIGGKFIFAGLGTKLGPIQGKLFSYLIDYDEGFALPNSSQTYGGYLAGSVPLGKATEFSLRASYARQSDYGRNPFDYAADYWSFEAGTKLAGFNITGGWERLGSDNGRAVQTPLATLHKFNGWADLFLTTPPNGLEDAYLSVGRTFEGVKMLPGLNANVAFHQFDSARSNLEYGTEWDASAGFKIGKVGLLLKYANYDAKDFGADTRKLWLQAEWTL</sequence>
<gene>
    <name evidence="3" type="ORF">H9L15_12680</name>
</gene>
<dbReference type="EMBL" id="CP060780">
    <property type="protein sequence ID" value="QNP42888.1"/>
    <property type="molecule type" value="Genomic_DNA"/>
</dbReference>
<feature type="chain" id="PRO_5047191525" evidence="1">
    <location>
        <begin position="27"/>
        <end position="413"/>
    </location>
</feature>
<feature type="signal peptide" evidence="1">
    <location>
        <begin position="1"/>
        <end position="26"/>
    </location>
</feature>
<evidence type="ECO:0000256" key="1">
    <source>
        <dbReference type="SAM" id="SignalP"/>
    </source>
</evidence>
<keyword evidence="1" id="KW-0732">Signal</keyword>
<dbReference type="Proteomes" id="UP000516134">
    <property type="component" value="Chromosome"/>
</dbReference>
<reference evidence="3 4" key="1">
    <citation type="submission" date="2020-08" db="EMBL/GenBank/DDBJ databases">
        <title>Genome sequence of Sphingomonas daechungensis KACC 18115T.</title>
        <authorList>
            <person name="Hyun D.-W."/>
            <person name="Bae J.-W."/>
        </authorList>
    </citation>
    <scope>NUCLEOTIDE SEQUENCE [LARGE SCALE GENOMIC DNA]</scope>
    <source>
        <strain evidence="3 4">KACC 18115</strain>
    </source>
</reference>
<dbReference type="RefSeq" id="WP_187714320.1">
    <property type="nucleotide sequence ID" value="NZ_BAABJC010000001.1"/>
</dbReference>
<evidence type="ECO:0000259" key="2">
    <source>
        <dbReference type="Pfam" id="PF13372"/>
    </source>
</evidence>
<proteinExistence type="predicted"/>
<dbReference type="Pfam" id="PF13372">
    <property type="entry name" value="Alginate_exp"/>
    <property type="match status" value="1"/>
</dbReference>
<evidence type="ECO:0000313" key="4">
    <source>
        <dbReference type="Proteomes" id="UP000516134"/>
    </source>
</evidence>
<organism evidence="3 4">
    <name type="scientific">Sphingomonas daechungensis</name>
    <dbReference type="NCBI Taxonomy" id="1176646"/>
    <lineage>
        <taxon>Bacteria</taxon>
        <taxon>Pseudomonadati</taxon>
        <taxon>Pseudomonadota</taxon>
        <taxon>Alphaproteobacteria</taxon>
        <taxon>Sphingomonadales</taxon>
        <taxon>Sphingomonadaceae</taxon>
        <taxon>Sphingomonas</taxon>
    </lineage>
</organism>
<feature type="domain" description="Alginate export" evidence="2">
    <location>
        <begin position="115"/>
        <end position="179"/>
    </location>
</feature>
<evidence type="ECO:0000313" key="3">
    <source>
        <dbReference type="EMBL" id="QNP42888.1"/>
    </source>
</evidence>
<keyword evidence="4" id="KW-1185">Reference proteome</keyword>